<dbReference type="KEGG" id="psl:Psta_1330"/>
<dbReference type="EC" id="1.8.1.2" evidence="12"/>
<dbReference type="eggNOG" id="COG0155">
    <property type="taxonomic scope" value="Bacteria"/>
</dbReference>
<keyword evidence="9" id="KW-0411">Iron-sulfur</keyword>
<feature type="domain" description="Nitrite/sulphite reductase 4Fe-4S" evidence="10">
    <location>
        <begin position="438"/>
        <end position="567"/>
    </location>
</feature>
<evidence type="ECO:0000256" key="9">
    <source>
        <dbReference type="ARBA" id="ARBA00023014"/>
    </source>
</evidence>
<dbReference type="GO" id="GO:0000103">
    <property type="term" value="P:sulfate assimilation"/>
    <property type="evidence" value="ECO:0007669"/>
    <property type="project" value="TreeGrafter"/>
</dbReference>
<comment type="cofactor">
    <cofactor evidence="2">
        <name>[4Fe-4S] cluster</name>
        <dbReference type="ChEBI" id="CHEBI:49883"/>
    </cofactor>
</comment>
<evidence type="ECO:0000256" key="8">
    <source>
        <dbReference type="ARBA" id="ARBA00023004"/>
    </source>
</evidence>
<feature type="domain" description="Nitrite/Sulfite reductase ferredoxin-like" evidence="11">
    <location>
        <begin position="355"/>
        <end position="422"/>
    </location>
</feature>
<dbReference type="PANTHER" id="PTHR11493:SF47">
    <property type="entry name" value="SULFITE REDUCTASE [NADPH] SUBUNIT BETA"/>
    <property type="match status" value="1"/>
</dbReference>
<evidence type="ECO:0000313" key="13">
    <source>
        <dbReference type="Proteomes" id="UP000001887"/>
    </source>
</evidence>
<dbReference type="InterPro" id="IPR006066">
    <property type="entry name" value="NO2/SO3_Rdtase_FeS/sirohaem_BS"/>
</dbReference>
<dbReference type="InterPro" id="IPR045169">
    <property type="entry name" value="NO2/SO3_Rdtase_4Fe4S_prot"/>
</dbReference>
<comment type="cofactor">
    <cofactor evidence="1">
        <name>siroheme</name>
        <dbReference type="ChEBI" id="CHEBI:60052"/>
    </cofactor>
</comment>
<dbReference type="GO" id="GO:0046872">
    <property type="term" value="F:metal ion binding"/>
    <property type="evidence" value="ECO:0007669"/>
    <property type="project" value="UniProtKB-KW"/>
</dbReference>
<evidence type="ECO:0000256" key="3">
    <source>
        <dbReference type="ARBA" id="ARBA00010429"/>
    </source>
</evidence>
<dbReference type="InterPro" id="IPR036136">
    <property type="entry name" value="Nit/Sulf_reduc_fer-like_dom_sf"/>
</dbReference>
<feature type="domain" description="Nitrite/Sulfite reductase ferredoxin-like" evidence="11">
    <location>
        <begin position="66"/>
        <end position="129"/>
    </location>
</feature>
<keyword evidence="7 12" id="KW-0560">Oxidoreductase</keyword>
<evidence type="ECO:0000256" key="6">
    <source>
        <dbReference type="ARBA" id="ARBA00022723"/>
    </source>
</evidence>
<dbReference type="GO" id="GO:0020037">
    <property type="term" value="F:heme binding"/>
    <property type="evidence" value="ECO:0007669"/>
    <property type="project" value="InterPro"/>
</dbReference>
<dbReference type="Pfam" id="PF01077">
    <property type="entry name" value="NIR_SIR"/>
    <property type="match status" value="2"/>
</dbReference>
<keyword evidence="13" id="KW-1185">Reference proteome</keyword>
<dbReference type="EMBL" id="CP001848">
    <property type="protein sequence ID" value="ADB16007.1"/>
    <property type="molecule type" value="Genomic_DNA"/>
</dbReference>
<dbReference type="NCBIfam" id="NF010029">
    <property type="entry name" value="PRK13504.1"/>
    <property type="match status" value="1"/>
</dbReference>
<dbReference type="InterPro" id="IPR006067">
    <property type="entry name" value="NO2/SO3_Rdtase_4Fe4S_dom"/>
</dbReference>
<dbReference type="SUPFAM" id="SSF56014">
    <property type="entry name" value="Nitrite and sulphite reductase 4Fe-4S domain-like"/>
    <property type="match status" value="2"/>
</dbReference>
<dbReference type="Pfam" id="PF03460">
    <property type="entry name" value="NIR_SIR_ferr"/>
    <property type="match status" value="2"/>
</dbReference>
<dbReference type="InterPro" id="IPR045854">
    <property type="entry name" value="NO2/SO3_Rdtase_4Fe4S_sf"/>
</dbReference>
<evidence type="ECO:0000259" key="10">
    <source>
        <dbReference type="Pfam" id="PF01077"/>
    </source>
</evidence>
<gene>
    <name evidence="12" type="ordered locus">Psta_1330</name>
</gene>
<name>D2QWD2_PIRSD</name>
<dbReference type="GO" id="GO:0009337">
    <property type="term" value="C:sulfite reductase complex (NADPH)"/>
    <property type="evidence" value="ECO:0007669"/>
    <property type="project" value="TreeGrafter"/>
</dbReference>
<dbReference type="GO" id="GO:0051539">
    <property type="term" value="F:4 iron, 4 sulfur cluster binding"/>
    <property type="evidence" value="ECO:0007669"/>
    <property type="project" value="UniProtKB-KW"/>
</dbReference>
<evidence type="ECO:0000256" key="4">
    <source>
        <dbReference type="ARBA" id="ARBA00022485"/>
    </source>
</evidence>
<dbReference type="AlphaFoldDB" id="D2QWD2"/>
<evidence type="ECO:0000256" key="7">
    <source>
        <dbReference type="ARBA" id="ARBA00023002"/>
    </source>
</evidence>
<protein>
    <submittedName>
        <fullName evidence="12">Sulfite reductase (NADPH)</fullName>
        <ecNumber evidence="12">1.8.1.2</ecNumber>
    </submittedName>
</protein>
<dbReference type="STRING" id="530564.Psta_1330"/>
<organism evidence="12 13">
    <name type="scientific">Pirellula staleyi (strain ATCC 27377 / DSM 6068 / ICPB 4128)</name>
    <name type="common">Pirella staleyi</name>
    <dbReference type="NCBI Taxonomy" id="530564"/>
    <lineage>
        <taxon>Bacteria</taxon>
        <taxon>Pseudomonadati</taxon>
        <taxon>Planctomycetota</taxon>
        <taxon>Planctomycetia</taxon>
        <taxon>Pirellulales</taxon>
        <taxon>Pirellulaceae</taxon>
        <taxon>Pirellula</taxon>
    </lineage>
</organism>
<dbReference type="SUPFAM" id="SSF55124">
    <property type="entry name" value="Nitrite/Sulfite reductase N-terminal domain-like"/>
    <property type="match status" value="2"/>
</dbReference>
<reference evidence="12 13" key="1">
    <citation type="journal article" date="2009" name="Stand. Genomic Sci.">
        <title>Complete genome sequence of Pirellula staleyi type strain (ATCC 27377).</title>
        <authorList>
            <person name="Clum A."/>
            <person name="Tindall B.J."/>
            <person name="Sikorski J."/>
            <person name="Ivanova N."/>
            <person name="Mavrommatis K."/>
            <person name="Lucas S."/>
            <person name="Glavina del Rio T."/>
            <person name="Nolan M."/>
            <person name="Chen F."/>
            <person name="Tice H."/>
            <person name="Pitluck S."/>
            <person name="Cheng J.F."/>
            <person name="Chertkov O."/>
            <person name="Brettin T."/>
            <person name="Han C."/>
            <person name="Detter J.C."/>
            <person name="Kuske C."/>
            <person name="Bruce D."/>
            <person name="Goodwin L."/>
            <person name="Ovchinikova G."/>
            <person name="Pati A."/>
            <person name="Mikhailova N."/>
            <person name="Chen A."/>
            <person name="Palaniappan K."/>
            <person name="Land M."/>
            <person name="Hauser L."/>
            <person name="Chang Y.J."/>
            <person name="Jeffries C.D."/>
            <person name="Chain P."/>
            <person name="Rohde M."/>
            <person name="Goker M."/>
            <person name="Bristow J."/>
            <person name="Eisen J.A."/>
            <person name="Markowitz V."/>
            <person name="Hugenholtz P."/>
            <person name="Kyrpides N.C."/>
            <person name="Klenk H.P."/>
            <person name="Lapidus A."/>
        </authorList>
    </citation>
    <scope>NUCLEOTIDE SEQUENCE [LARGE SCALE GENOMIC DNA]</scope>
    <source>
        <strain evidence="13">ATCC 27377 / DSM 6068 / ICPB 4128</strain>
    </source>
</reference>
<keyword evidence="4" id="KW-0004">4Fe-4S</keyword>
<proteinExistence type="inferred from homology"/>
<dbReference type="GO" id="GO:0050311">
    <property type="term" value="F:sulfite reductase (ferredoxin) activity"/>
    <property type="evidence" value="ECO:0007669"/>
    <property type="project" value="TreeGrafter"/>
</dbReference>
<keyword evidence="6" id="KW-0479">Metal-binding</keyword>
<dbReference type="PANTHER" id="PTHR11493">
    <property type="entry name" value="SULFITE REDUCTASE [NADPH] SUBUNIT BETA-RELATED"/>
    <property type="match status" value="1"/>
</dbReference>
<feature type="domain" description="Nitrite/sulphite reductase 4Fe-4S" evidence="10">
    <location>
        <begin position="168"/>
        <end position="333"/>
    </location>
</feature>
<dbReference type="Gene3D" id="3.30.413.10">
    <property type="entry name" value="Sulfite Reductase Hemoprotein, domain 1"/>
    <property type="match status" value="2"/>
</dbReference>
<evidence type="ECO:0000256" key="5">
    <source>
        <dbReference type="ARBA" id="ARBA00022617"/>
    </source>
</evidence>
<dbReference type="Gene3D" id="3.90.480.10">
    <property type="entry name" value="Sulfite Reductase Hemoprotein,Domain 2"/>
    <property type="match status" value="1"/>
</dbReference>
<dbReference type="FunFam" id="3.30.413.10:FF:000014">
    <property type="entry name" value="Sulfite reductase [ferredoxin], chloroplastic"/>
    <property type="match status" value="1"/>
</dbReference>
<dbReference type="OrthoDB" id="9803707at2"/>
<evidence type="ECO:0000313" key="12">
    <source>
        <dbReference type="EMBL" id="ADB16007.1"/>
    </source>
</evidence>
<dbReference type="PROSITE" id="PS00365">
    <property type="entry name" value="NIR_SIR"/>
    <property type="match status" value="1"/>
</dbReference>
<dbReference type="Proteomes" id="UP000001887">
    <property type="component" value="Chromosome"/>
</dbReference>
<evidence type="ECO:0000256" key="1">
    <source>
        <dbReference type="ARBA" id="ARBA00001929"/>
    </source>
</evidence>
<dbReference type="PRINTS" id="PR00397">
    <property type="entry name" value="SIROHAEM"/>
</dbReference>
<sequence>MSDTGKLSPVETIKDNSNFLAGDLTPEMTDGNDFFGKSSEVLLKFHGTYQQDDRDERGGVTEDGKKKKSFIFMVRTRIPGGKLTSQQLLEELDLCDQLGNTTLRITTRQALQLHGILKSNLKETIKRINDCQLSTLAACGDVNRNVMCCPAPYAKNIYRETQALADQIALHFAPRTKAYHETWLTDTSTGEKIAAGGAAGQADDGFDVEPIYGKHYMPRKFKMAIGFDFDNCVDLYANDLGLMAITDGDKIVGYNVLVGGGFGVTPSAKKTFPAVAKKLCFATPENVVAVVEAVFKVQRDFGNREDRKVARLKYVVANWGIEKFKAKVDEYYGSVLPEPHPTDVHGFNDHMGWDEQGDGNWFYGLNVENGRIKDTAEMQLKTAIREILTTYNPGVRLTSHQSILFTDIKPADRAGLEAILKKYGVKLTEEVSAVRRWSMACVAWPTCGLSITESERALPGMIDQLEVELAKLGLSSEKFTVRMTGCPNGCARPYNSDIGLVGRARGQYSMFLGGRLLGDRLNYLYKDYVPAEEVVSTLVPVFTYFKQSRQNGETLGDFCHRVGQADLAAFAEKFTAAAAT</sequence>
<keyword evidence="5" id="KW-0349">Heme</keyword>
<dbReference type="InterPro" id="IPR005117">
    <property type="entry name" value="NiRdtase/SiRdtase_haem-b_fer"/>
</dbReference>
<comment type="similarity">
    <text evidence="3">Belongs to the nitrite and sulfite reductase 4Fe-4S domain family.</text>
</comment>
<dbReference type="GO" id="GO:0004783">
    <property type="term" value="F:sulfite reductase (NADPH) activity"/>
    <property type="evidence" value="ECO:0007669"/>
    <property type="project" value="UniProtKB-EC"/>
</dbReference>
<accession>D2QWD2</accession>
<keyword evidence="8" id="KW-0408">Iron</keyword>
<dbReference type="HOGENOM" id="CLU_001975_3_2_0"/>
<evidence type="ECO:0000259" key="11">
    <source>
        <dbReference type="Pfam" id="PF03460"/>
    </source>
</evidence>
<evidence type="ECO:0000256" key="2">
    <source>
        <dbReference type="ARBA" id="ARBA00001966"/>
    </source>
</evidence>